<organism evidence="2 3">
    <name type="scientific">Lineolata rhizophorae</name>
    <dbReference type="NCBI Taxonomy" id="578093"/>
    <lineage>
        <taxon>Eukaryota</taxon>
        <taxon>Fungi</taxon>
        <taxon>Dikarya</taxon>
        <taxon>Ascomycota</taxon>
        <taxon>Pezizomycotina</taxon>
        <taxon>Dothideomycetes</taxon>
        <taxon>Dothideomycetes incertae sedis</taxon>
        <taxon>Lineolatales</taxon>
        <taxon>Lineolataceae</taxon>
        <taxon>Lineolata</taxon>
    </lineage>
</organism>
<gene>
    <name evidence="2" type="ORF">BDY21DRAFT_364000</name>
</gene>
<sequence length="179" mass="19725">MQGARSGSDDDSLGRSDWSVSPFCARLDLTASAFPLVETSTLPPYPGTPKQARVGSTLTKISTPAASHPSLGDTLSEQARRGEATTRRRWPRGVDYGVLMSVDDSSNNNSCRGSNDNTHDDGDVMRPFSGLRTRAFAFEQPSRAPSGWLLFWSTSERITRRRRRQEDPGLLCPSSRDYV</sequence>
<accession>A0A6A6NZV8</accession>
<feature type="region of interest" description="Disordered" evidence="1">
    <location>
        <begin position="160"/>
        <end position="179"/>
    </location>
</feature>
<dbReference type="Proteomes" id="UP000799766">
    <property type="component" value="Unassembled WGS sequence"/>
</dbReference>
<reference evidence="2" key="1">
    <citation type="journal article" date="2020" name="Stud. Mycol.">
        <title>101 Dothideomycetes genomes: a test case for predicting lifestyles and emergence of pathogens.</title>
        <authorList>
            <person name="Haridas S."/>
            <person name="Albert R."/>
            <person name="Binder M."/>
            <person name="Bloem J."/>
            <person name="Labutti K."/>
            <person name="Salamov A."/>
            <person name="Andreopoulos B."/>
            <person name="Baker S."/>
            <person name="Barry K."/>
            <person name="Bills G."/>
            <person name="Bluhm B."/>
            <person name="Cannon C."/>
            <person name="Castanera R."/>
            <person name="Culley D."/>
            <person name="Daum C."/>
            <person name="Ezra D."/>
            <person name="Gonzalez J."/>
            <person name="Henrissat B."/>
            <person name="Kuo A."/>
            <person name="Liang C."/>
            <person name="Lipzen A."/>
            <person name="Lutzoni F."/>
            <person name="Magnuson J."/>
            <person name="Mondo S."/>
            <person name="Nolan M."/>
            <person name="Ohm R."/>
            <person name="Pangilinan J."/>
            <person name="Park H.-J."/>
            <person name="Ramirez L."/>
            <person name="Alfaro M."/>
            <person name="Sun H."/>
            <person name="Tritt A."/>
            <person name="Yoshinaga Y."/>
            <person name="Zwiers L.-H."/>
            <person name="Turgeon B."/>
            <person name="Goodwin S."/>
            <person name="Spatafora J."/>
            <person name="Crous P."/>
            <person name="Grigoriev I."/>
        </authorList>
    </citation>
    <scope>NUCLEOTIDE SEQUENCE</scope>
    <source>
        <strain evidence="2">ATCC 16933</strain>
    </source>
</reference>
<keyword evidence="3" id="KW-1185">Reference proteome</keyword>
<proteinExistence type="predicted"/>
<dbReference type="EMBL" id="MU001681">
    <property type="protein sequence ID" value="KAF2457067.1"/>
    <property type="molecule type" value="Genomic_DNA"/>
</dbReference>
<evidence type="ECO:0000313" key="3">
    <source>
        <dbReference type="Proteomes" id="UP000799766"/>
    </source>
</evidence>
<evidence type="ECO:0000256" key="1">
    <source>
        <dbReference type="SAM" id="MobiDB-lite"/>
    </source>
</evidence>
<feature type="region of interest" description="Disordered" evidence="1">
    <location>
        <begin position="105"/>
        <end position="126"/>
    </location>
</feature>
<name>A0A6A6NZV8_9PEZI</name>
<protein>
    <submittedName>
        <fullName evidence="2">Uncharacterized protein</fullName>
    </submittedName>
</protein>
<feature type="region of interest" description="Disordered" evidence="1">
    <location>
        <begin position="62"/>
        <end position="88"/>
    </location>
</feature>
<feature type="compositionally biased region" description="Polar residues" evidence="1">
    <location>
        <begin position="105"/>
        <end position="116"/>
    </location>
</feature>
<evidence type="ECO:0000313" key="2">
    <source>
        <dbReference type="EMBL" id="KAF2457067.1"/>
    </source>
</evidence>
<dbReference type="AlphaFoldDB" id="A0A6A6NZV8"/>